<keyword evidence="1" id="KW-0472">Membrane</keyword>
<keyword evidence="1" id="KW-1133">Transmembrane helix</keyword>
<sequence>MPPKFETQPPSTATTTPSNPSTTFIDPIILILWILPYSFLQLPTITLPSPMIVYAFVLLPYFMVVLASSTTSSSSPQASDQLRTTIFPDRVNGQYINRMSIFRVHVHSGWDRHCAHGLARDRNRVKSVIVSYATAGISSVVLAYVMSMLLIRIKIPDLSAAHLKLRVNLEICPPIARFNALMNIGQGRALCAAWVKVAALSSFAFDTKSLLLLMRNFASI</sequence>
<gene>
    <name evidence="2" type="ORF">DVH24_002114</name>
</gene>
<dbReference type="Proteomes" id="UP000290289">
    <property type="component" value="Chromosome 13"/>
</dbReference>
<accession>A0A498I525</accession>
<reference evidence="2 3" key="1">
    <citation type="submission" date="2018-10" db="EMBL/GenBank/DDBJ databases">
        <title>A high-quality apple genome assembly.</title>
        <authorList>
            <person name="Hu J."/>
        </authorList>
    </citation>
    <scope>NUCLEOTIDE SEQUENCE [LARGE SCALE GENOMIC DNA]</scope>
    <source>
        <strain evidence="3">cv. HFTH1</strain>
        <tissue evidence="2">Young leaf</tissue>
    </source>
</reference>
<dbReference type="GO" id="GO:0008250">
    <property type="term" value="C:oligosaccharyltransferase complex"/>
    <property type="evidence" value="ECO:0007669"/>
    <property type="project" value="InterPro"/>
</dbReference>
<evidence type="ECO:0000256" key="1">
    <source>
        <dbReference type="SAM" id="Phobius"/>
    </source>
</evidence>
<protein>
    <submittedName>
        <fullName evidence="2">Uncharacterized protein</fullName>
    </submittedName>
</protein>
<dbReference type="InterPro" id="IPR042416">
    <property type="entry name" value="OSTC"/>
</dbReference>
<organism evidence="2 3">
    <name type="scientific">Malus domestica</name>
    <name type="common">Apple</name>
    <name type="synonym">Pyrus malus</name>
    <dbReference type="NCBI Taxonomy" id="3750"/>
    <lineage>
        <taxon>Eukaryota</taxon>
        <taxon>Viridiplantae</taxon>
        <taxon>Streptophyta</taxon>
        <taxon>Embryophyta</taxon>
        <taxon>Tracheophyta</taxon>
        <taxon>Spermatophyta</taxon>
        <taxon>Magnoliopsida</taxon>
        <taxon>eudicotyledons</taxon>
        <taxon>Gunneridae</taxon>
        <taxon>Pentapetalae</taxon>
        <taxon>rosids</taxon>
        <taxon>fabids</taxon>
        <taxon>Rosales</taxon>
        <taxon>Rosaceae</taxon>
        <taxon>Amygdaloideae</taxon>
        <taxon>Maleae</taxon>
        <taxon>Malus</taxon>
    </lineage>
</organism>
<evidence type="ECO:0000313" key="2">
    <source>
        <dbReference type="EMBL" id="RXH78596.1"/>
    </source>
</evidence>
<comment type="caution">
    <text evidence="2">The sequence shown here is derived from an EMBL/GenBank/DDBJ whole genome shotgun (WGS) entry which is preliminary data.</text>
</comment>
<dbReference type="PANTHER" id="PTHR13160:SF4">
    <property type="entry name" value="OLIGOSACCHARYLTRANSFERASE COMPLEX SUBUNIT OSTC"/>
    <property type="match status" value="1"/>
</dbReference>
<keyword evidence="1" id="KW-0812">Transmembrane</keyword>
<dbReference type="PANTHER" id="PTHR13160">
    <property type="entry name" value="OLIGOSACCHARYLTRANSFERASE COMPLEX SUBUNIT OSTC"/>
    <property type="match status" value="1"/>
</dbReference>
<dbReference type="AlphaFoldDB" id="A0A498I525"/>
<dbReference type="STRING" id="3750.A0A498I525"/>
<keyword evidence="3" id="KW-1185">Reference proteome</keyword>
<proteinExistence type="predicted"/>
<name>A0A498I525_MALDO</name>
<dbReference type="EMBL" id="RDQH01000339">
    <property type="protein sequence ID" value="RXH78596.1"/>
    <property type="molecule type" value="Genomic_DNA"/>
</dbReference>
<evidence type="ECO:0000313" key="3">
    <source>
        <dbReference type="Proteomes" id="UP000290289"/>
    </source>
</evidence>
<feature type="transmembrane region" description="Helical" evidence="1">
    <location>
        <begin position="129"/>
        <end position="151"/>
    </location>
</feature>
<feature type="transmembrane region" description="Helical" evidence="1">
    <location>
        <begin position="52"/>
        <end position="70"/>
    </location>
</feature>